<comment type="caution">
    <text evidence="4">The sequence shown here is derived from an EMBL/GenBank/DDBJ whole genome shotgun (WGS) entry which is preliminary data.</text>
</comment>
<accession>A0A371K4T4</accession>
<organism evidence="4 5">
    <name type="scientific">Lysobacter silvisoli</name>
    <dbReference type="NCBI Taxonomy" id="2293254"/>
    <lineage>
        <taxon>Bacteria</taxon>
        <taxon>Pseudomonadati</taxon>
        <taxon>Pseudomonadota</taxon>
        <taxon>Gammaproteobacteria</taxon>
        <taxon>Lysobacterales</taxon>
        <taxon>Lysobacteraceae</taxon>
        <taxon>Lysobacter</taxon>
    </lineage>
</organism>
<dbReference type="EMBL" id="QTSU01000001">
    <property type="protein sequence ID" value="RDZ28943.1"/>
    <property type="molecule type" value="Genomic_DNA"/>
</dbReference>
<dbReference type="InterPro" id="IPR000182">
    <property type="entry name" value="GNAT_dom"/>
</dbReference>
<evidence type="ECO:0000259" key="3">
    <source>
        <dbReference type="PROSITE" id="PS51186"/>
    </source>
</evidence>
<keyword evidence="1 4" id="KW-0808">Transferase</keyword>
<feature type="domain" description="N-acetyltransferase" evidence="3">
    <location>
        <begin position="1"/>
        <end position="143"/>
    </location>
</feature>
<keyword evidence="2" id="KW-0012">Acyltransferase</keyword>
<evidence type="ECO:0000313" key="4">
    <source>
        <dbReference type="EMBL" id="RDZ28943.1"/>
    </source>
</evidence>
<dbReference type="PROSITE" id="PS51186">
    <property type="entry name" value="GNAT"/>
    <property type="match status" value="1"/>
</dbReference>
<dbReference type="CDD" id="cd04301">
    <property type="entry name" value="NAT_SF"/>
    <property type="match status" value="1"/>
</dbReference>
<evidence type="ECO:0000313" key="5">
    <source>
        <dbReference type="Proteomes" id="UP000264492"/>
    </source>
</evidence>
<keyword evidence="5" id="KW-1185">Reference proteome</keyword>
<dbReference type="Pfam" id="PF13508">
    <property type="entry name" value="Acetyltransf_7"/>
    <property type="match status" value="1"/>
</dbReference>
<name>A0A371K4T4_9GAMM</name>
<dbReference type="GO" id="GO:0016747">
    <property type="term" value="F:acyltransferase activity, transferring groups other than amino-acyl groups"/>
    <property type="evidence" value="ECO:0007669"/>
    <property type="project" value="InterPro"/>
</dbReference>
<dbReference type="SUPFAM" id="SSF55729">
    <property type="entry name" value="Acyl-CoA N-acyltransferases (Nat)"/>
    <property type="match status" value="1"/>
</dbReference>
<reference evidence="4 5" key="1">
    <citation type="submission" date="2018-08" db="EMBL/GenBank/DDBJ databases">
        <title>Lysobacter sp. zong2l5, whole genome shotgun sequence.</title>
        <authorList>
            <person name="Zhang X."/>
            <person name="Feng G."/>
            <person name="Zhu H."/>
        </authorList>
    </citation>
    <scope>NUCLEOTIDE SEQUENCE [LARGE SCALE GENOMIC DNA]</scope>
    <source>
        <strain evidence="5">zong2l5</strain>
    </source>
</reference>
<dbReference type="Gene3D" id="3.40.630.30">
    <property type="match status" value="1"/>
</dbReference>
<evidence type="ECO:0000256" key="2">
    <source>
        <dbReference type="ARBA" id="ARBA00023315"/>
    </source>
</evidence>
<dbReference type="OrthoDB" id="5197788at2"/>
<dbReference type="RefSeq" id="WP_115858378.1">
    <property type="nucleotide sequence ID" value="NZ_QTSU01000001.1"/>
</dbReference>
<dbReference type="NCBIfam" id="NF040501">
    <property type="entry name" value="resist_ArsN2"/>
    <property type="match status" value="1"/>
</dbReference>
<sequence length="145" mass="15025">MRLRAPRDGELVQVRALLAAAALPTADLDDAAVRFTVADCDDALVGVIGLQAFGASGLLRSLAVRADARGHGLGNALVGSLEAQARVSGLRELVLLTETAQAYFAARGYRLIDRQAAPAAVLASAEFRSLCPASAVCMLKPLDPA</sequence>
<dbReference type="PANTHER" id="PTHR43877">
    <property type="entry name" value="AMINOALKYLPHOSPHONATE N-ACETYLTRANSFERASE-RELATED-RELATED"/>
    <property type="match status" value="1"/>
</dbReference>
<gene>
    <name evidence="4" type="ORF">DX914_07525</name>
</gene>
<protein>
    <submittedName>
        <fullName evidence="4">GNAT family N-acetyltransferase</fullName>
    </submittedName>
</protein>
<dbReference type="Proteomes" id="UP000264492">
    <property type="component" value="Unassembled WGS sequence"/>
</dbReference>
<dbReference type="AlphaFoldDB" id="A0A371K4T4"/>
<proteinExistence type="predicted"/>
<dbReference type="InterPro" id="IPR050832">
    <property type="entry name" value="Bact_Acetyltransf"/>
</dbReference>
<evidence type="ECO:0000256" key="1">
    <source>
        <dbReference type="ARBA" id="ARBA00022679"/>
    </source>
</evidence>
<dbReference type="InterPro" id="IPR016181">
    <property type="entry name" value="Acyl_CoA_acyltransferase"/>
</dbReference>